<dbReference type="SUPFAM" id="SSF53098">
    <property type="entry name" value="Ribonuclease H-like"/>
    <property type="match status" value="1"/>
</dbReference>
<dbReference type="InterPro" id="IPR012337">
    <property type="entry name" value="RNaseH-like_sf"/>
</dbReference>
<evidence type="ECO:0000259" key="1">
    <source>
        <dbReference type="Pfam" id="PF05699"/>
    </source>
</evidence>
<feature type="domain" description="HAT C-terminal dimerisation" evidence="1">
    <location>
        <begin position="2"/>
        <end position="34"/>
    </location>
</feature>
<comment type="caution">
    <text evidence="2">The sequence shown here is derived from an EMBL/GenBank/DDBJ whole genome shotgun (WGS) entry which is preliminary data.</text>
</comment>
<dbReference type="Proteomes" id="UP000187203">
    <property type="component" value="Unassembled WGS sequence"/>
</dbReference>
<evidence type="ECO:0000313" key="2">
    <source>
        <dbReference type="EMBL" id="OMO51874.1"/>
    </source>
</evidence>
<dbReference type="Pfam" id="PF05699">
    <property type="entry name" value="Dimer_Tnp_hAT"/>
    <property type="match status" value="1"/>
</dbReference>
<proteinExistence type="predicted"/>
<gene>
    <name evidence="2" type="ORF">COLO4_37482</name>
</gene>
<dbReference type="EMBL" id="AWUE01024016">
    <property type="protein sequence ID" value="OMO51874.1"/>
    <property type="molecule type" value="Genomic_DNA"/>
</dbReference>
<organism evidence="2 3">
    <name type="scientific">Corchorus olitorius</name>
    <dbReference type="NCBI Taxonomy" id="93759"/>
    <lineage>
        <taxon>Eukaryota</taxon>
        <taxon>Viridiplantae</taxon>
        <taxon>Streptophyta</taxon>
        <taxon>Embryophyta</taxon>
        <taxon>Tracheophyta</taxon>
        <taxon>Spermatophyta</taxon>
        <taxon>Magnoliopsida</taxon>
        <taxon>eudicotyledons</taxon>
        <taxon>Gunneridae</taxon>
        <taxon>Pentapetalae</taxon>
        <taxon>rosids</taxon>
        <taxon>malvids</taxon>
        <taxon>Malvales</taxon>
        <taxon>Malvaceae</taxon>
        <taxon>Grewioideae</taxon>
        <taxon>Apeibeae</taxon>
        <taxon>Corchorus</taxon>
    </lineage>
</organism>
<name>A0A1R3G1E3_9ROSI</name>
<protein>
    <recommendedName>
        <fullName evidence="1">HAT C-terminal dimerisation domain-containing protein</fullName>
    </recommendedName>
</protein>
<evidence type="ECO:0000313" key="3">
    <source>
        <dbReference type="Proteomes" id="UP000187203"/>
    </source>
</evidence>
<dbReference type="InterPro" id="IPR008906">
    <property type="entry name" value="HATC_C_dom"/>
</dbReference>
<accession>A0A1R3G1E3</accession>
<dbReference type="AlphaFoldDB" id="A0A1R3G1E3"/>
<dbReference type="GO" id="GO:0046983">
    <property type="term" value="F:protein dimerization activity"/>
    <property type="evidence" value="ECO:0007669"/>
    <property type="project" value="InterPro"/>
</dbReference>
<dbReference type="OrthoDB" id="1165147at2759"/>
<sequence>MNKHRYPVLASLARDCLTIPVSIVASESAFSTGGLL</sequence>
<keyword evidence="3" id="KW-1185">Reference proteome</keyword>
<reference evidence="3" key="1">
    <citation type="submission" date="2013-09" db="EMBL/GenBank/DDBJ databases">
        <title>Corchorus olitorius genome sequencing.</title>
        <authorList>
            <person name="Alam M."/>
            <person name="Haque M.S."/>
            <person name="Islam M.S."/>
            <person name="Emdad E.M."/>
            <person name="Islam M.M."/>
            <person name="Ahmed B."/>
            <person name="Halim A."/>
            <person name="Hossen Q.M.M."/>
            <person name="Hossain M.Z."/>
            <person name="Ahmed R."/>
            <person name="Khan M.M."/>
            <person name="Islam R."/>
            <person name="Rashid M.M."/>
            <person name="Khan S.A."/>
            <person name="Rahman M.S."/>
            <person name="Alam M."/>
            <person name="Yahiya A.S."/>
            <person name="Khan M.S."/>
            <person name="Azam M.S."/>
            <person name="Haque T."/>
            <person name="Lashkar M.Z.H."/>
            <person name="Akhand A.I."/>
            <person name="Morshed G."/>
            <person name="Roy S."/>
            <person name="Uddin K.S."/>
            <person name="Rabeya T."/>
            <person name="Hossain A.S."/>
            <person name="Chowdhury A."/>
            <person name="Snigdha A.R."/>
            <person name="Mortoza M.S."/>
            <person name="Matin S.A."/>
            <person name="Hoque S.M.E."/>
            <person name="Islam M.K."/>
            <person name="Roy D.K."/>
            <person name="Haider R."/>
            <person name="Moosa M.M."/>
            <person name="Elias S.M."/>
            <person name="Hasan A.M."/>
            <person name="Jahan S."/>
            <person name="Shafiuddin M."/>
            <person name="Mahmood N."/>
            <person name="Shommy N.S."/>
        </authorList>
    </citation>
    <scope>NUCLEOTIDE SEQUENCE [LARGE SCALE GENOMIC DNA]</scope>
    <source>
        <strain evidence="3">cv. O-4</strain>
    </source>
</reference>